<accession>A0A2S2NSD5</accession>
<dbReference type="InterPro" id="IPR001680">
    <property type="entry name" value="WD40_rpt"/>
</dbReference>
<keyword evidence="2" id="KW-0677">Repeat</keyword>
<evidence type="ECO:0000256" key="2">
    <source>
        <dbReference type="ARBA" id="ARBA00022737"/>
    </source>
</evidence>
<reference evidence="4" key="1">
    <citation type="submission" date="2018-04" db="EMBL/GenBank/DDBJ databases">
        <title>Transcriptome of Schizaphis graminum biotype I.</title>
        <authorList>
            <person name="Scully E.D."/>
            <person name="Geib S.M."/>
            <person name="Palmer N.A."/>
            <person name="Koch K."/>
            <person name="Bradshaw J."/>
            <person name="Heng-Moss T."/>
            <person name="Sarath G."/>
        </authorList>
    </citation>
    <scope>NUCLEOTIDE SEQUENCE</scope>
</reference>
<organism evidence="4">
    <name type="scientific">Schizaphis graminum</name>
    <name type="common">Green bug aphid</name>
    <dbReference type="NCBI Taxonomy" id="13262"/>
    <lineage>
        <taxon>Eukaryota</taxon>
        <taxon>Metazoa</taxon>
        <taxon>Ecdysozoa</taxon>
        <taxon>Arthropoda</taxon>
        <taxon>Hexapoda</taxon>
        <taxon>Insecta</taxon>
        <taxon>Pterygota</taxon>
        <taxon>Neoptera</taxon>
        <taxon>Paraneoptera</taxon>
        <taxon>Hemiptera</taxon>
        <taxon>Sternorrhyncha</taxon>
        <taxon>Aphidomorpha</taxon>
        <taxon>Aphidoidea</taxon>
        <taxon>Aphididae</taxon>
        <taxon>Aphidini</taxon>
        <taxon>Schizaphis</taxon>
    </lineage>
</organism>
<dbReference type="AlphaFoldDB" id="A0A2S2NSD5"/>
<evidence type="ECO:0000256" key="3">
    <source>
        <dbReference type="PROSITE-ProRule" id="PRU00221"/>
    </source>
</evidence>
<dbReference type="InterPro" id="IPR019775">
    <property type="entry name" value="WD40_repeat_CS"/>
</dbReference>
<gene>
    <name evidence="4" type="ORF">g.17306</name>
</gene>
<feature type="repeat" description="WD" evidence="3">
    <location>
        <begin position="1"/>
        <end position="27"/>
    </location>
</feature>
<dbReference type="PROSITE" id="PS50082">
    <property type="entry name" value="WD_REPEATS_2"/>
    <property type="match status" value="1"/>
</dbReference>
<sequence length="154" mass="17996">MRVSYSPANEYLYSVSMDCLVKVWDLNWTTCLLTFNGLMEAAEPKKKQLWPFVVMYFNWREQAIVCVTNDYKSFMVVECIKPTVTDRELSGPHDDNASLRSPDKLDKLEFLGQQRVTQDKKGKRILHNEKCPDLPLHDTHMEFLRANIKQSHAQ</sequence>
<dbReference type="InterPro" id="IPR036322">
    <property type="entry name" value="WD40_repeat_dom_sf"/>
</dbReference>
<proteinExistence type="predicted"/>
<dbReference type="EMBL" id="GGMR01007313">
    <property type="protein sequence ID" value="MBY19932.1"/>
    <property type="molecule type" value="Transcribed_RNA"/>
</dbReference>
<evidence type="ECO:0000256" key="1">
    <source>
        <dbReference type="ARBA" id="ARBA00022574"/>
    </source>
</evidence>
<keyword evidence="1 3" id="KW-0853">WD repeat</keyword>
<dbReference type="InterPro" id="IPR015943">
    <property type="entry name" value="WD40/YVTN_repeat-like_dom_sf"/>
</dbReference>
<dbReference type="PROSITE" id="PS00678">
    <property type="entry name" value="WD_REPEATS_1"/>
    <property type="match status" value="1"/>
</dbReference>
<evidence type="ECO:0000313" key="4">
    <source>
        <dbReference type="EMBL" id="MBY19932.1"/>
    </source>
</evidence>
<protein>
    <submittedName>
        <fullName evidence="4">Uncharacterized protein</fullName>
    </submittedName>
</protein>
<name>A0A2S2NSD5_SCHGA</name>
<dbReference type="SUPFAM" id="SSF50978">
    <property type="entry name" value="WD40 repeat-like"/>
    <property type="match status" value="1"/>
</dbReference>
<dbReference type="Gene3D" id="2.130.10.10">
    <property type="entry name" value="YVTN repeat-like/Quinoprotein amine dehydrogenase"/>
    <property type="match status" value="1"/>
</dbReference>